<evidence type="ECO:0000259" key="8">
    <source>
        <dbReference type="Pfam" id="PF13439"/>
    </source>
</evidence>
<comment type="similarity">
    <text evidence="1">Belongs to the glycosyltransferase 1 family.</text>
</comment>
<feature type="domain" description="Glycosyl transferase family 1" evidence="6">
    <location>
        <begin position="251"/>
        <end position="424"/>
    </location>
</feature>
<feature type="domain" description="Sucrose phosphatase-like" evidence="7">
    <location>
        <begin position="469"/>
        <end position="706"/>
    </location>
</feature>
<dbReference type="PANTHER" id="PTHR46039:SF5">
    <property type="entry name" value="SUCROSE-PHOSPHATE SYNTHASE 3-RELATED"/>
    <property type="match status" value="1"/>
</dbReference>
<dbReference type="InterPro" id="IPR006380">
    <property type="entry name" value="SPP-like_dom"/>
</dbReference>
<dbReference type="InterPro" id="IPR012821">
    <property type="entry name" value="Sucrose_P_synth_Pase-like_dom"/>
</dbReference>
<name>A0A6B3LC70_9BACT</name>
<keyword evidence="10" id="KW-1185">Reference proteome</keyword>
<dbReference type="PANTHER" id="PTHR46039">
    <property type="entry name" value="SUCROSE-PHOSPHATE SYNTHASE 3-RELATED"/>
    <property type="match status" value="1"/>
</dbReference>
<dbReference type="EMBL" id="CP066776">
    <property type="protein sequence ID" value="QQL45985.1"/>
    <property type="molecule type" value="Genomic_DNA"/>
</dbReference>
<dbReference type="Proteomes" id="UP000475117">
    <property type="component" value="Chromosome"/>
</dbReference>
<evidence type="ECO:0000256" key="2">
    <source>
        <dbReference type="ARBA" id="ARBA00012536"/>
    </source>
</evidence>
<evidence type="ECO:0000256" key="4">
    <source>
        <dbReference type="ARBA" id="ARBA00022679"/>
    </source>
</evidence>
<dbReference type="RefSeq" id="WP_164364175.1">
    <property type="nucleotide sequence ID" value="NZ_CP066776.1"/>
</dbReference>
<dbReference type="KEGG" id="soa:G3M56_005245"/>
<evidence type="ECO:0000256" key="3">
    <source>
        <dbReference type="ARBA" id="ARBA00022676"/>
    </source>
</evidence>
<protein>
    <recommendedName>
        <fullName evidence="2">sucrose-phosphate synthase</fullName>
        <ecNumber evidence="2">2.4.1.14</ecNumber>
    </recommendedName>
</protein>
<evidence type="ECO:0000313" key="10">
    <source>
        <dbReference type="Proteomes" id="UP000475117"/>
    </source>
</evidence>
<dbReference type="AlphaFoldDB" id="A0A6B3LC70"/>
<proteinExistence type="inferred from homology"/>
<evidence type="ECO:0000256" key="1">
    <source>
        <dbReference type="ARBA" id="ARBA00006530"/>
    </source>
</evidence>
<dbReference type="Pfam" id="PF13439">
    <property type="entry name" value="Glyco_transf_4"/>
    <property type="match status" value="1"/>
</dbReference>
<keyword evidence="4 9" id="KW-0808">Transferase</keyword>
<dbReference type="InterPro" id="IPR001296">
    <property type="entry name" value="Glyco_trans_1"/>
</dbReference>
<dbReference type="NCBIfam" id="TIGR02472">
    <property type="entry name" value="sucr_P_syn_N"/>
    <property type="match status" value="1"/>
</dbReference>
<evidence type="ECO:0000313" key="9">
    <source>
        <dbReference type="EMBL" id="QQL45985.1"/>
    </source>
</evidence>
<dbReference type="InterPro" id="IPR044161">
    <property type="entry name" value="SPS"/>
</dbReference>
<sequence length="742" mass="83299">MSKKTDGLYLVHISIHGLIRGGNLELGRDADTGGQCKYVLELVEALAEHERVGKVDLLTRQVIDPKVSVDYANPVEILSDGVSIKRIAAGPRRYLRKESLWRYLDAFIDQSLVAFRKAERLPDLIHAHYADAGYVGSRLASLLGCPFVFTGHSLGRTKRQSLLENSSAEVIERRYNLNARIEAEERALEAASLVCTSTQQEIESQYGGYEHYDPARMRVIPPGVDLSRFATPEQAEVAPSVVEKVERFLNHPERPTVLAIARADEKKNLRTLVKAFGESETLRNQANLVILAGNRDRIADLNPGARKVWNELLQLIDQYDLYGSVAIPKQHESDEVPSFYRYAAAKKGVFVNCALTEGFGLTLIEAAASGVPILATNDGGPRDIIGNCSNGKLIDPLDVDGWREALEQIVTDRDQWQQWSENGLKGVRDHYSWKSHVDRYMEQASGLIDNITHPDMIHSKSRTAIPLQDRMIFTGLNDELMDGDAEAIAELREMIESNHTRIGFGLVTGRTLDEARRLIAELNLPSPDVYITQLGARIHYGSRFVEDTQWTRHLSDRWKPDEIREVMDSVDGLTPQPEADQHRFKISYFYDGSIAPSRRKIQRMLRERKIPARVMLSDGAFLDIVPLRSGKGHAVRYVAMRWDLPFDRVLFYARRGSDHGALSGHFLSVLGADHAPELERSEHLPRVYLAQQPNFRGLIEGIHAYQFTTDVRVPESAKGTDDPSETDAVLSADIVAHCSDNE</sequence>
<dbReference type="NCBIfam" id="TIGR02471">
    <property type="entry name" value="sucr_syn_bact_C"/>
    <property type="match status" value="1"/>
</dbReference>
<evidence type="ECO:0000256" key="5">
    <source>
        <dbReference type="ARBA" id="ARBA00047471"/>
    </source>
</evidence>
<dbReference type="InterPro" id="IPR012822">
    <property type="entry name" value="SucroseP_synth_GlycoTrfase_dom"/>
</dbReference>
<dbReference type="Pfam" id="PF05116">
    <property type="entry name" value="S6PP"/>
    <property type="match status" value="1"/>
</dbReference>
<dbReference type="InterPro" id="IPR028098">
    <property type="entry name" value="Glyco_trans_4-like_N"/>
</dbReference>
<gene>
    <name evidence="9" type="ORF">G3M56_005245</name>
</gene>
<dbReference type="InterPro" id="IPR036412">
    <property type="entry name" value="HAD-like_sf"/>
</dbReference>
<dbReference type="SUPFAM" id="SSF56784">
    <property type="entry name" value="HAD-like"/>
    <property type="match status" value="1"/>
</dbReference>
<dbReference type="Gene3D" id="3.90.1070.10">
    <property type="match status" value="1"/>
</dbReference>
<dbReference type="Gene3D" id="3.40.50.2000">
    <property type="entry name" value="Glycogen Phosphorylase B"/>
    <property type="match status" value="2"/>
</dbReference>
<dbReference type="InterPro" id="IPR023214">
    <property type="entry name" value="HAD_sf"/>
</dbReference>
<feature type="domain" description="Glycosyltransferase subfamily 4-like N-terminal" evidence="8">
    <location>
        <begin position="33"/>
        <end position="228"/>
    </location>
</feature>
<organism evidence="9 10">
    <name type="scientific">Sulfuriroseicoccus oceanibius</name>
    <dbReference type="NCBI Taxonomy" id="2707525"/>
    <lineage>
        <taxon>Bacteria</taxon>
        <taxon>Pseudomonadati</taxon>
        <taxon>Verrucomicrobiota</taxon>
        <taxon>Verrucomicrobiia</taxon>
        <taxon>Verrucomicrobiales</taxon>
        <taxon>Verrucomicrobiaceae</taxon>
        <taxon>Sulfuriroseicoccus</taxon>
    </lineage>
</organism>
<evidence type="ECO:0000259" key="6">
    <source>
        <dbReference type="Pfam" id="PF00534"/>
    </source>
</evidence>
<evidence type="ECO:0000259" key="7">
    <source>
        <dbReference type="Pfam" id="PF05116"/>
    </source>
</evidence>
<dbReference type="GO" id="GO:0046524">
    <property type="term" value="F:sucrose-phosphate synthase activity"/>
    <property type="evidence" value="ECO:0007669"/>
    <property type="project" value="UniProtKB-EC"/>
</dbReference>
<dbReference type="Pfam" id="PF00534">
    <property type="entry name" value="Glycos_transf_1"/>
    <property type="match status" value="1"/>
</dbReference>
<accession>A0A6B3LC70</accession>
<reference evidence="9 10" key="1">
    <citation type="submission" date="2020-12" db="EMBL/GenBank/DDBJ databases">
        <title>Sulforoseuscoccus oceanibium gen. nov., sp. nov., a representative of the phylum Verrucomicrobia with special cytoplasmic membrane, and proposal of Sulforoseuscoccusaceae fam. nov.</title>
        <authorList>
            <person name="Xi F."/>
        </authorList>
    </citation>
    <scope>NUCLEOTIDE SEQUENCE [LARGE SCALE GENOMIC DNA]</scope>
    <source>
        <strain evidence="9 10">T37</strain>
    </source>
</reference>
<comment type="catalytic activity">
    <reaction evidence="5">
        <text>beta-D-fructose 6-phosphate + UDP-alpha-D-glucose = sucrose 6(F)-phosphate + UDP + H(+)</text>
        <dbReference type="Rhea" id="RHEA:22172"/>
        <dbReference type="ChEBI" id="CHEBI:15378"/>
        <dbReference type="ChEBI" id="CHEBI:57634"/>
        <dbReference type="ChEBI" id="CHEBI:57723"/>
        <dbReference type="ChEBI" id="CHEBI:58223"/>
        <dbReference type="ChEBI" id="CHEBI:58885"/>
        <dbReference type="EC" id="2.4.1.14"/>
    </reaction>
</comment>
<dbReference type="SUPFAM" id="SSF53756">
    <property type="entry name" value="UDP-Glycosyltransferase/glycogen phosphorylase"/>
    <property type="match status" value="1"/>
</dbReference>
<dbReference type="Gene3D" id="3.40.50.1000">
    <property type="entry name" value="HAD superfamily/HAD-like"/>
    <property type="match status" value="1"/>
</dbReference>
<dbReference type="EC" id="2.4.1.14" evidence="2"/>
<keyword evidence="3" id="KW-0328">Glycosyltransferase</keyword>